<protein>
    <submittedName>
        <fullName evidence="3">Uncharacterized protein</fullName>
    </submittedName>
</protein>
<keyword evidence="2" id="KW-1185">Reference proteome</keyword>
<name>A0A915PXF2_9BILA</name>
<evidence type="ECO:0000256" key="1">
    <source>
        <dbReference type="SAM" id="MobiDB-lite"/>
    </source>
</evidence>
<evidence type="ECO:0000313" key="3">
    <source>
        <dbReference type="WBParaSite" id="sdigi.contig54.g3092.t1"/>
    </source>
</evidence>
<feature type="compositionally biased region" description="Basic and acidic residues" evidence="1">
    <location>
        <begin position="57"/>
        <end position="70"/>
    </location>
</feature>
<accession>A0A915PXF2</accession>
<reference evidence="3" key="1">
    <citation type="submission" date="2022-11" db="UniProtKB">
        <authorList>
            <consortium name="WormBaseParasite"/>
        </authorList>
    </citation>
    <scope>IDENTIFICATION</scope>
</reference>
<proteinExistence type="predicted"/>
<sequence length="119" mass="13584">MLYSKAIPVHCFVVNALKSAVSQSKLFAVCRRRAVLEVDVHSGIGRTRSSGSGCPKLRHEMSSRRGRERNDLEEEEREVVGRWLTARSSRWTLDMTLRQPLRAVLFCSSECRPIINQLL</sequence>
<feature type="region of interest" description="Disordered" evidence="1">
    <location>
        <begin position="47"/>
        <end position="74"/>
    </location>
</feature>
<dbReference type="WBParaSite" id="sdigi.contig54.g3092.t1">
    <property type="protein sequence ID" value="sdigi.contig54.g3092.t1"/>
    <property type="gene ID" value="sdigi.contig54.g3092"/>
</dbReference>
<organism evidence="2 3">
    <name type="scientific">Setaria digitata</name>
    <dbReference type="NCBI Taxonomy" id="48799"/>
    <lineage>
        <taxon>Eukaryota</taxon>
        <taxon>Metazoa</taxon>
        <taxon>Ecdysozoa</taxon>
        <taxon>Nematoda</taxon>
        <taxon>Chromadorea</taxon>
        <taxon>Rhabditida</taxon>
        <taxon>Spirurina</taxon>
        <taxon>Spiruromorpha</taxon>
        <taxon>Filarioidea</taxon>
        <taxon>Setariidae</taxon>
        <taxon>Setaria</taxon>
    </lineage>
</organism>
<evidence type="ECO:0000313" key="2">
    <source>
        <dbReference type="Proteomes" id="UP000887581"/>
    </source>
</evidence>
<dbReference type="AlphaFoldDB" id="A0A915PXF2"/>
<dbReference type="Proteomes" id="UP000887581">
    <property type="component" value="Unplaced"/>
</dbReference>